<dbReference type="AlphaFoldDB" id="A0A6A6FY37"/>
<keyword evidence="2" id="KW-1185">Reference proteome</keyword>
<accession>A0A6A6FY37</accession>
<evidence type="ECO:0000313" key="1">
    <source>
        <dbReference type="EMBL" id="KAF2218168.1"/>
    </source>
</evidence>
<sequence>MISKPCTKPSSLSSYDWFGNTHITAVRSFCTFSGRLIVLYLSQIRLEPARFLLLLCFLSGPSGITLNTPFCTIGRARTSTIVTPSL</sequence>
<dbReference type="EMBL" id="ML992574">
    <property type="protein sequence ID" value="KAF2218168.1"/>
    <property type="molecule type" value="Genomic_DNA"/>
</dbReference>
<reference evidence="2" key="1">
    <citation type="journal article" date="2020" name="Stud. Mycol.">
        <title>101 Dothideomycetes genomes: A test case for predicting lifestyles and emergence of pathogens.</title>
        <authorList>
            <person name="Haridas S."/>
            <person name="Albert R."/>
            <person name="Binder M."/>
            <person name="Bloem J."/>
            <person name="LaButti K."/>
            <person name="Salamov A."/>
            <person name="Andreopoulos B."/>
            <person name="Baker S."/>
            <person name="Barry K."/>
            <person name="Bills G."/>
            <person name="Bluhm B."/>
            <person name="Cannon C."/>
            <person name="Castanera R."/>
            <person name="Culley D."/>
            <person name="Daum C."/>
            <person name="Ezra D."/>
            <person name="Gonzalez J."/>
            <person name="Henrissat B."/>
            <person name="Kuo A."/>
            <person name="Liang C."/>
            <person name="Lipzen A."/>
            <person name="Lutzoni F."/>
            <person name="Magnuson J."/>
            <person name="Mondo S."/>
            <person name="Nolan M."/>
            <person name="Ohm R."/>
            <person name="Pangilinan J."/>
            <person name="Park H.-J."/>
            <person name="Ramirez L."/>
            <person name="Alfaro M."/>
            <person name="Sun H."/>
            <person name="Tritt A."/>
            <person name="Yoshinaga Y."/>
            <person name="Zwiers L.-H."/>
            <person name="Turgeon B."/>
            <person name="Goodwin S."/>
            <person name="Spatafora J."/>
            <person name="Crous P."/>
            <person name="Grigoriev I."/>
        </authorList>
    </citation>
    <scope>NUCLEOTIDE SEQUENCE [LARGE SCALE GENOMIC DNA]</scope>
    <source>
        <strain evidence="2">CECT 20119</strain>
    </source>
</reference>
<organism evidence="1 2">
    <name type="scientific">Elsinoe ampelina</name>
    <dbReference type="NCBI Taxonomy" id="302913"/>
    <lineage>
        <taxon>Eukaryota</taxon>
        <taxon>Fungi</taxon>
        <taxon>Dikarya</taxon>
        <taxon>Ascomycota</taxon>
        <taxon>Pezizomycotina</taxon>
        <taxon>Dothideomycetes</taxon>
        <taxon>Dothideomycetidae</taxon>
        <taxon>Myriangiales</taxon>
        <taxon>Elsinoaceae</taxon>
        <taxon>Elsinoe</taxon>
    </lineage>
</organism>
<dbReference type="Proteomes" id="UP000799538">
    <property type="component" value="Unassembled WGS sequence"/>
</dbReference>
<name>A0A6A6FY37_9PEZI</name>
<protein>
    <submittedName>
        <fullName evidence="1">Uncharacterized protein</fullName>
    </submittedName>
</protein>
<evidence type="ECO:0000313" key="2">
    <source>
        <dbReference type="Proteomes" id="UP000799538"/>
    </source>
</evidence>
<gene>
    <name evidence="1" type="ORF">BDZ85DRAFT_270856</name>
</gene>
<proteinExistence type="predicted"/>